<reference evidence="3" key="1">
    <citation type="submission" date="2011-05" db="EMBL/GenBank/DDBJ databases">
        <title>Complete sequence of Desulfotomaculum kuznetsovii DSM 6115.</title>
        <authorList>
            <person name="Lucas S."/>
            <person name="Han J."/>
            <person name="Lapidus A."/>
            <person name="Cheng J.-F."/>
            <person name="Goodwin L."/>
            <person name="Pitluck S."/>
            <person name="Peters L."/>
            <person name="Mikhailova N."/>
            <person name="Lu M."/>
            <person name="Saunders E."/>
            <person name="Han C."/>
            <person name="Tapia R."/>
            <person name="Land M."/>
            <person name="Hauser L."/>
            <person name="Kyrpides N."/>
            <person name="Ivanova N."/>
            <person name="Pagani I."/>
            <person name="Nazina T."/>
            <person name="Ivanova A."/>
            <person name="Parshina S."/>
            <person name="Kuever J."/>
            <person name="Muyzer G."/>
            <person name="Plugge C."/>
            <person name="Stams A."/>
            <person name="Woyke T."/>
        </authorList>
    </citation>
    <scope>NUCLEOTIDE SEQUENCE [LARGE SCALE GENOMIC DNA]</scope>
    <source>
        <strain evidence="3">DSM 6115 / VKM B-1805 / 17</strain>
    </source>
</reference>
<name>A0AAU8P8J2_DESK7</name>
<dbReference type="PANTHER" id="PTHR31528">
    <property type="entry name" value="4-AMINO-5-HYDROXYMETHYL-2-METHYLPYRIMIDINE PHOSPHATE SYNTHASE THI11-RELATED"/>
    <property type="match status" value="1"/>
</dbReference>
<evidence type="ECO:0000313" key="2">
    <source>
        <dbReference type="EMBL" id="AEG14026.1"/>
    </source>
</evidence>
<sequence length="364" mass="40794">MKSGGCWKLGRPRLLLVLLLLLSLTLSAGAIIIKRFSQPQPETNIIRLMEGPRSVYHLPHYIALALGFFKEQGLEVVLENTANEQTLLPALAGERADVALVGLEQAIYSRADGLLDDVVAFAALTRQDSHFLLARKANGPFEWASLKEKTVIAGWPESIETVLLEGLLRQNNIAPYREVTLYTNIPASLRIGAFSAGSGDFIILAEPQASMVENAGLGRVVVSLGKEAGPLPAAVYAARTEFIRKNPVALQRFTNAVYKAQLWLAHHGTREAARVVSPYLRDMNENLLMRAIERYRAQETWATNPVIDPERYNYLMDLLDQSREVARRIPPEQMVNNQFAQKAVEMVEYVPEKEKPRWLERLKI</sequence>
<keyword evidence="3" id="KW-1185">Reference proteome</keyword>
<dbReference type="Proteomes" id="UP000009229">
    <property type="component" value="Chromosome"/>
</dbReference>
<dbReference type="SUPFAM" id="SSF53850">
    <property type="entry name" value="Periplasmic binding protein-like II"/>
    <property type="match status" value="1"/>
</dbReference>
<protein>
    <submittedName>
        <fullName evidence="2">ABC-type nitrate/sulfonate/taurine/bicarbonate transport systems, periplasmic component</fullName>
    </submittedName>
</protein>
<accession>A0AAU8P8J2</accession>
<dbReference type="AlphaFoldDB" id="A0AAU8P8J2"/>
<dbReference type="Pfam" id="PF09084">
    <property type="entry name" value="NMT1"/>
    <property type="match status" value="1"/>
</dbReference>
<proteinExistence type="predicted"/>
<dbReference type="InterPro" id="IPR027939">
    <property type="entry name" value="NMT1/THI5"/>
</dbReference>
<dbReference type="PANTHER" id="PTHR31528:SF3">
    <property type="entry name" value="THIAMINE BIOSYNTHESIS PROTEIN HI_0357-RELATED"/>
    <property type="match status" value="1"/>
</dbReference>
<evidence type="ECO:0000313" key="3">
    <source>
        <dbReference type="Proteomes" id="UP000009229"/>
    </source>
</evidence>
<dbReference type="Gene3D" id="3.40.190.10">
    <property type="entry name" value="Periplasmic binding protein-like II"/>
    <property type="match status" value="2"/>
</dbReference>
<dbReference type="KEGG" id="dku:Desku_0402"/>
<dbReference type="InterPro" id="IPR015168">
    <property type="entry name" value="SsuA/THI5"/>
</dbReference>
<dbReference type="GO" id="GO:0009228">
    <property type="term" value="P:thiamine biosynthetic process"/>
    <property type="evidence" value="ECO:0007669"/>
    <property type="project" value="InterPro"/>
</dbReference>
<gene>
    <name evidence="2" type="ordered locus">Desku_0402</name>
</gene>
<feature type="domain" description="SsuA/THI5-like" evidence="1">
    <location>
        <begin position="56"/>
        <end position="267"/>
    </location>
</feature>
<evidence type="ECO:0000259" key="1">
    <source>
        <dbReference type="Pfam" id="PF09084"/>
    </source>
</evidence>
<dbReference type="EMBL" id="CP002770">
    <property type="protein sequence ID" value="AEG14026.1"/>
    <property type="molecule type" value="Genomic_DNA"/>
</dbReference>
<organism evidence="2 3">
    <name type="scientific">Desulfofundulus kuznetsovii (strain DSM 6115 / VKM B-1805 / 17)</name>
    <name type="common">Desulfotomaculum kuznetsovii</name>
    <dbReference type="NCBI Taxonomy" id="760568"/>
    <lineage>
        <taxon>Bacteria</taxon>
        <taxon>Bacillati</taxon>
        <taxon>Bacillota</taxon>
        <taxon>Clostridia</taxon>
        <taxon>Eubacteriales</taxon>
        <taxon>Peptococcaceae</taxon>
        <taxon>Desulfofundulus</taxon>
    </lineage>
</organism>